<accession>A0ABS6JZ37</accession>
<dbReference type="Proteomes" id="UP000790580">
    <property type="component" value="Unassembled WGS sequence"/>
</dbReference>
<dbReference type="InterPro" id="IPR010235">
    <property type="entry name" value="HepT"/>
</dbReference>
<sequence length="132" mass="15543">MGRLQERLNAAERALMAFQELVQIEKPNDVERDASIQRFEFTYEACWKSAKQYLYDIEGIDVASPKGVIRKSREVSLFDEHETILALQMVNDRNLTVHTYNEEVAVKIHSSLNQYYSLLDKWVERMRETVNE</sequence>
<protein>
    <submittedName>
        <fullName evidence="1">Nucleotidyltransferase substrate binding protein</fullName>
    </submittedName>
</protein>
<reference evidence="1 2" key="1">
    <citation type="submission" date="2021-06" db="EMBL/GenBank/DDBJ databases">
        <title>Bacillus sp. RD4P76, an endophyte from a halophyte.</title>
        <authorList>
            <person name="Sun J.-Q."/>
        </authorList>
    </citation>
    <scope>NUCLEOTIDE SEQUENCE [LARGE SCALE GENOMIC DNA]</scope>
    <source>
        <strain evidence="1 2">JCM 17098</strain>
    </source>
</reference>
<comment type="caution">
    <text evidence="1">The sequence shown here is derived from an EMBL/GenBank/DDBJ whole genome shotgun (WGS) entry which is preliminary data.</text>
</comment>
<dbReference type="Gene3D" id="1.20.120.330">
    <property type="entry name" value="Nucleotidyltransferases domain 2"/>
    <property type="match status" value="1"/>
</dbReference>
<evidence type="ECO:0000313" key="2">
    <source>
        <dbReference type="Proteomes" id="UP000790580"/>
    </source>
</evidence>
<dbReference type="SUPFAM" id="SSF81593">
    <property type="entry name" value="Nucleotidyltransferase substrate binding subunit/domain"/>
    <property type="match status" value="1"/>
</dbReference>
<dbReference type="Pfam" id="PF08780">
    <property type="entry name" value="NTase_sub_bind"/>
    <property type="match status" value="1"/>
</dbReference>
<name>A0ABS6JZ37_9BACI</name>
<dbReference type="NCBIfam" id="TIGR01987">
    <property type="entry name" value="HI0074"/>
    <property type="match status" value="1"/>
</dbReference>
<dbReference type="RefSeq" id="WP_088073830.1">
    <property type="nucleotide sequence ID" value="NZ_JAHQCR010000087.1"/>
</dbReference>
<organism evidence="1 2">
    <name type="scientific">Evansella alkalicola</name>
    <dbReference type="NCBI Taxonomy" id="745819"/>
    <lineage>
        <taxon>Bacteria</taxon>
        <taxon>Bacillati</taxon>
        <taxon>Bacillota</taxon>
        <taxon>Bacilli</taxon>
        <taxon>Bacillales</taxon>
        <taxon>Bacillaceae</taxon>
        <taxon>Evansella</taxon>
    </lineage>
</organism>
<proteinExistence type="predicted"/>
<evidence type="ECO:0000313" key="1">
    <source>
        <dbReference type="EMBL" id="MBU9723844.1"/>
    </source>
</evidence>
<dbReference type="EMBL" id="JAHQCR010000087">
    <property type="protein sequence ID" value="MBU9723844.1"/>
    <property type="molecule type" value="Genomic_DNA"/>
</dbReference>
<gene>
    <name evidence="1" type="ORF">KS407_20705</name>
</gene>
<keyword evidence="2" id="KW-1185">Reference proteome</keyword>